<gene>
    <name evidence="2" type="ORF">H1R13_20110</name>
</gene>
<evidence type="ECO:0008006" key="4">
    <source>
        <dbReference type="Google" id="ProtNLM"/>
    </source>
</evidence>
<proteinExistence type="predicted"/>
<sequence length="57" mass="6385">MAKNRKQDRSRQKASVAANGPQETEHSVTEPQPEHHSAQPGQPTTARKGRQKRFGHN</sequence>
<organism evidence="2 3">
    <name type="scientific">Streptomyces mexicanus</name>
    <dbReference type="NCBI Taxonomy" id="178566"/>
    <lineage>
        <taxon>Bacteria</taxon>
        <taxon>Bacillati</taxon>
        <taxon>Actinomycetota</taxon>
        <taxon>Actinomycetes</taxon>
        <taxon>Kitasatosporales</taxon>
        <taxon>Streptomycetaceae</taxon>
        <taxon>Streptomyces</taxon>
    </lineage>
</organism>
<feature type="compositionally biased region" description="Basic residues" evidence="1">
    <location>
        <begin position="47"/>
        <end position="57"/>
    </location>
</feature>
<keyword evidence="3" id="KW-1185">Reference proteome</keyword>
<accession>A0A7X1I2B4</accession>
<protein>
    <recommendedName>
        <fullName evidence="4">Small hydrophilic protein</fullName>
    </recommendedName>
</protein>
<name>A0A7X1I2B4_9ACTN</name>
<evidence type="ECO:0000313" key="2">
    <source>
        <dbReference type="EMBL" id="MBC2867186.1"/>
    </source>
</evidence>
<dbReference type="EMBL" id="JACMHY010000008">
    <property type="protein sequence ID" value="MBC2867186.1"/>
    <property type="molecule type" value="Genomic_DNA"/>
</dbReference>
<dbReference type="AlphaFoldDB" id="A0A7X1I2B4"/>
<evidence type="ECO:0000256" key="1">
    <source>
        <dbReference type="SAM" id="MobiDB-lite"/>
    </source>
</evidence>
<feature type="compositionally biased region" description="Basic and acidic residues" evidence="1">
    <location>
        <begin position="1"/>
        <end position="11"/>
    </location>
</feature>
<dbReference type="RefSeq" id="WP_185947838.1">
    <property type="nucleotide sequence ID" value="NZ_BAAAVP010000047.1"/>
</dbReference>
<feature type="compositionally biased region" description="Basic and acidic residues" evidence="1">
    <location>
        <begin position="23"/>
        <end position="37"/>
    </location>
</feature>
<dbReference type="Proteomes" id="UP000517694">
    <property type="component" value="Unassembled WGS sequence"/>
</dbReference>
<feature type="region of interest" description="Disordered" evidence="1">
    <location>
        <begin position="1"/>
        <end position="57"/>
    </location>
</feature>
<reference evidence="2 3" key="1">
    <citation type="submission" date="2020-08" db="EMBL/GenBank/DDBJ databases">
        <title>Whole-Genome Sequence of French Clinical Streptomyces mexicanus Strain Q0842.</title>
        <authorList>
            <person name="Boxberger M."/>
            <person name="La Scola B."/>
        </authorList>
    </citation>
    <scope>NUCLEOTIDE SEQUENCE [LARGE SCALE GENOMIC DNA]</scope>
    <source>
        <strain evidence="2 3">Marseille-Q0842</strain>
    </source>
</reference>
<evidence type="ECO:0000313" key="3">
    <source>
        <dbReference type="Proteomes" id="UP000517694"/>
    </source>
</evidence>
<comment type="caution">
    <text evidence="2">The sequence shown here is derived from an EMBL/GenBank/DDBJ whole genome shotgun (WGS) entry which is preliminary data.</text>
</comment>